<dbReference type="Gene3D" id="1.10.287.180">
    <property type="entry name" value="Transcription elongation factor, GreA/GreB, N-terminal domain"/>
    <property type="match status" value="1"/>
</dbReference>
<evidence type="ECO:0000259" key="4">
    <source>
        <dbReference type="Pfam" id="PF03449"/>
    </source>
</evidence>
<evidence type="ECO:0008006" key="7">
    <source>
        <dbReference type="Google" id="ProtNLM"/>
    </source>
</evidence>
<proteinExistence type="predicted"/>
<dbReference type="PANTHER" id="PTHR30437:SF4">
    <property type="entry name" value="TRANSCRIPTION ELONGATION FACTOR GREA"/>
    <property type="match status" value="1"/>
</dbReference>
<keyword evidence="1" id="KW-0805">Transcription regulation</keyword>
<feature type="domain" description="Transcription elongation factor GreA/GreB C-terminal" evidence="3">
    <location>
        <begin position="537"/>
        <end position="596"/>
    </location>
</feature>
<dbReference type="GO" id="GO:0070063">
    <property type="term" value="F:RNA polymerase binding"/>
    <property type="evidence" value="ECO:0007669"/>
    <property type="project" value="InterPro"/>
</dbReference>
<feature type="domain" description="Transcription elongation factor GreA/GreB N-terminal" evidence="4">
    <location>
        <begin position="462"/>
        <end position="524"/>
    </location>
</feature>
<dbReference type="GO" id="GO:0032784">
    <property type="term" value="P:regulation of DNA-templated transcription elongation"/>
    <property type="evidence" value="ECO:0007669"/>
    <property type="project" value="InterPro"/>
</dbReference>
<dbReference type="RefSeq" id="WP_105044054.1">
    <property type="nucleotide sequence ID" value="NZ_MQWA01000001.1"/>
</dbReference>
<evidence type="ECO:0000313" key="6">
    <source>
        <dbReference type="Proteomes" id="UP000239907"/>
    </source>
</evidence>
<evidence type="ECO:0000259" key="3">
    <source>
        <dbReference type="Pfam" id="PF01272"/>
    </source>
</evidence>
<dbReference type="Gene3D" id="3.10.50.30">
    <property type="entry name" value="Transcription elongation factor, GreA/GreB, C-terminal domain"/>
    <property type="match status" value="1"/>
</dbReference>
<protein>
    <recommendedName>
        <fullName evidence="7">Transcription elongation factor GreA</fullName>
    </recommendedName>
</protein>
<reference evidence="5 6" key="1">
    <citation type="submission" date="2016-12" db="EMBL/GenBank/DDBJ databases">
        <title>Study of bacterial adaptation to deep sea.</title>
        <authorList>
            <person name="Song J."/>
            <person name="Yoshizawa S."/>
            <person name="Kogure K."/>
        </authorList>
    </citation>
    <scope>NUCLEOTIDE SEQUENCE [LARGE SCALE GENOMIC DNA]</scope>
    <source>
        <strain evidence="5 6">SAORIC-165</strain>
    </source>
</reference>
<keyword evidence="6" id="KW-1185">Reference proteome</keyword>
<dbReference type="GO" id="GO:0006354">
    <property type="term" value="P:DNA-templated transcription elongation"/>
    <property type="evidence" value="ECO:0007669"/>
    <property type="project" value="TreeGrafter"/>
</dbReference>
<name>A0A2S7U576_9BACT</name>
<sequence>MHPDVAPLVEAGRISQEVGTRLSQLAPGQYCLHKSWGAGKVTDWDIRSGKVTIDFEKNEDQTMGLQLAIAKTEVLAADHFRAQKLEAMEELRELSVSDPVELVRRTLQSNGGTMKIDQLERELIGSVVPEENYKKWWDGAKKLLRASRAAIVPTKRTEPLVLRDENVSPADSLLQDFDAARDFKAKARALEAIIKDFKHFKGNTEAQEAINQSIDDSVRKGMKLHLGQALDLLVGRDELMAVSDVMELDASALRVSDVIANEGARIGAELGSLPAARQRMVFEAYPAAFGDSWVKELLAIFDIVGPRGLAEIAKLLIEADEEADLYTFLRRHIGGRILGADSLLWVCRERKKFAEPVFDVEVGNAILSLLERDVMDDGPRKSSRLQSYFMEDRTLIPDLLEKSDVNEARSFARKLHQSQIFAELDRKSLMARVIKACPATQELVNSDGAEKKDDGVISSWDSITKRKSDLEDLVTNQIPHNREEIKVARSYGDLRENAEYHMAKDYQKVLMRRQADMEISLSSVQGTDFSNVDTAIVKIGTIVHFEGSVVYTVLGAWDSDTDNNVISYLSELGDSMLGLKVGDSVKVQSEEMTIAKIEAYNKG</sequence>
<dbReference type="AlphaFoldDB" id="A0A2S7U576"/>
<dbReference type="Pfam" id="PF03449">
    <property type="entry name" value="GreA_GreB_N"/>
    <property type="match status" value="1"/>
</dbReference>
<organism evidence="5 6">
    <name type="scientific">Rubritalea profundi</name>
    <dbReference type="NCBI Taxonomy" id="1658618"/>
    <lineage>
        <taxon>Bacteria</taxon>
        <taxon>Pseudomonadati</taxon>
        <taxon>Verrucomicrobiota</taxon>
        <taxon>Verrucomicrobiia</taxon>
        <taxon>Verrucomicrobiales</taxon>
        <taxon>Rubritaleaceae</taxon>
        <taxon>Rubritalea</taxon>
    </lineage>
</organism>
<dbReference type="InterPro" id="IPR001437">
    <property type="entry name" value="Tscrpt_elong_fac_GreA/B_C"/>
</dbReference>
<dbReference type="OrthoDB" id="9808774at2"/>
<dbReference type="PANTHER" id="PTHR30437">
    <property type="entry name" value="TRANSCRIPTION ELONGATION FACTOR GREA"/>
    <property type="match status" value="1"/>
</dbReference>
<dbReference type="InterPro" id="IPR036805">
    <property type="entry name" value="Tscrpt_elong_fac_GreA/B_N_sf"/>
</dbReference>
<dbReference type="SUPFAM" id="SSF46557">
    <property type="entry name" value="GreA transcript cleavage protein, N-terminal domain"/>
    <property type="match status" value="1"/>
</dbReference>
<dbReference type="InterPro" id="IPR022691">
    <property type="entry name" value="Tscrpt_elong_fac_GreA/B_N"/>
</dbReference>
<dbReference type="InterPro" id="IPR036953">
    <property type="entry name" value="GreA/GreB_C_sf"/>
</dbReference>
<keyword evidence="2" id="KW-0804">Transcription</keyword>
<dbReference type="Proteomes" id="UP000239907">
    <property type="component" value="Unassembled WGS sequence"/>
</dbReference>
<dbReference type="EMBL" id="MQWA01000001">
    <property type="protein sequence ID" value="PQJ29554.1"/>
    <property type="molecule type" value="Genomic_DNA"/>
</dbReference>
<evidence type="ECO:0000256" key="1">
    <source>
        <dbReference type="ARBA" id="ARBA00023015"/>
    </source>
</evidence>
<evidence type="ECO:0000256" key="2">
    <source>
        <dbReference type="ARBA" id="ARBA00023163"/>
    </source>
</evidence>
<comment type="caution">
    <text evidence="5">The sequence shown here is derived from an EMBL/GenBank/DDBJ whole genome shotgun (WGS) entry which is preliminary data.</text>
</comment>
<dbReference type="InterPro" id="IPR023459">
    <property type="entry name" value="Tscrpt_elong_fac_GreA/B_fam"/>
</dbReference>
<dbReference type="SUPFAM" id="SSF54534">
    <property type="entry name" value="FKBP-like"/>
    <property type="match status" value="1"/>
</dbReference>
<dbReference type="GO" id="GO:0003677">
    <property type="term" value="F:DNA binding"/>
    <property type="evidence" value="ECO:0007669"/>
    <property type="project" value="InterPro"/>
</dbReference>
<dbReference type="Pfam" id="PF01272">
    <property type="entry name" value="GreA_GreB"/>
    <property type="match status" value="1"/>
</dbReference>
<gene>
    <name evidence="5" type="ORF">BSZ32_14340</name>
</gene>
<accession>A0A2S7U576</accession>
<evidence type="ECO:0000313" key="5">
    <source>
        <dbReference type="EMBL" id="PQJ29554.1"/>
    </source>
</evidence>